<evidence type="ECO:0000256" key="7">
    <source>
        <dbReference type="ARBA" id="ARBA00023170"/>
    </source>
</evidence>
<dbReference type="Pfam" id="PF00001">
    <property type="entry name" value="7tm_1"/>
    <property type="match status" value="1"/>
</dbReference>
<dbReference type="GeneID" id="108682882"/>
<accession>A0A979FXR3</accession>
<protein>
    <submittedName>
        <fullName evidence="13">Uncharacterized protein LOC108682882</fullName>
    </submittedName>
</protein>
<keyword evidence="8 9" id="KW-0807">Transducer</keyword>
<dbReference type="Gene3D" id="1.20.1070.10">
    <property type="entry name" value="Rhodopsin 7-helix transmembrane proteins"/>
    <property type="match status" value="2"/>
</dbReference>
<evidence type="ECO:0000256" key="5">
    <source>
        <dbReference type="ARBA" id="ARBA00023040"/>
    </source>
</evidence>
<feature type="transmembrane region" description="Helical" evidence="10">
    <location>
        <begin position="111"/>
        <end position="135"/>
    </location>
</feature>
<dbReference type="SUPFAM" id="SSF81321">
    <property type="entry name" value="Family A G protein-coupled receptor-like"/>
    <property type="match status" value="1"/>
</dbReference>
<dbReference type="InterPro" id="IPR000276">
    <property type="entry name" value="GPCR_Rhodpsn"/>
</dbReference>
<keyword evidence="12" id="KW-1185">Reference proteome</keyword>
<comment type="similarity">
    <text evidence="2 9">Belongs to the G-protein coupled receptor 1 family.</text>
</comment>
<dbReference type="AlphaFoldDB" id="A0A979FXR3"/>
<evidence type="ECO:0000256" key="9">
    <source>
        <dbReference type="RuleBase" id="RU000688"/>
    </source>
</evidence>
<evidence type="ECO:0000313" key="13">
    <source>
        <dbReference type="RefSeq" id="XP_047741065.1"/>
    </source>
</evidence>
<evidence type="ECO:0000256" key="1">
    <source>
        <dbReference type="ARBA" id="ARBA00004141"/>
    </source>
</evidence>
<dbReference type="KEGG" id="hazt:108682882"/>
<feature type="transmembrane region" description="Helical" evidence="10">
    <location>
        <begin position="621"/>
        <end position="639"/>
    </location>
</feature>
<keyword evidence="6 10" id="KW-0472">Membrane</keyword>
<dbReference type="PANTHER" id="PTHR24243:SF224">
    <property type="entry name" value="G-PROTEIN COUPLED RECEPTOR 19-RELATED"/>
    <property type="match status" value="1"/>
</dbReference>
<feature type="transmembrane region" description="Helical" evidence="10">
    <location>
        <begin position="197"/>
        <end position="219"/>
    </location>
</feature>
<evidence type="ECO:0000256" key="6">
    <source>
        <dbReference type="ARBA" id="ARBA00023136"/>
    </source>
</evidence>
<evidence type="ECO:0000256" key="8">
    <source>
        <dbReference type="ARBA" id="ARBA00023224"/>
    </source>
</evidence>
<dbReference type="GO" id="GO:0004930">
    <property type="term" value="F:G protein-coupled receptor activity"/>
    <property type="evidence" value="ECO:0007669"/>
    <property type="project" value="UniProtKB-KW"/>
</dbReference>
<proteinExistence type="inferred from homology"/>
<organism evidence="12 13">
    <name type="scientific">Hyalella azteca</name>
    <name type="common">Amphipod</name>
    <dbReference type="NCBI Taxonomy" id="294128"/>
    <lineage>
        <taxon>Eukaryota</taxon>
        <taxon>Metazoa</taxon>
        <taxon>Ecdysozoa</taxon>
        <taxon>Arthropoda</taxon>
        <taxon>Crustacea</taxon>
        <taxon>Multicrustacea</taxon>
        <taxon>Malacostraca</taxon>
        <taxon>Eumalacostraca</taxon>
        <taxon>Peracarida</taxon>
        <taxon>Amphipoda</taxon>
        <taxon>Senticaudata</taxon>
        <taxon>Talitrida</taxon>
        <taxon>Talitroidea</taxon>
        <taxon>Hyalellidae</taxon>
        <taxon>Hyalella</taxon>
    </lineage>
</organism>
<feature type="transmembrane region" description="Helical" evidence="10">
    <location>
        <begin position="156"/>
        <end position="185"/>
    </location>
</feature>
<keyword evidence="5 9" id="KW-0297">G-protein coupled receptor</keyword>
<keyword evidence="4 10" id="KW-1133">Transmembrane helix</keyword>
<sequence>MESLPMPHSMTWEVMQSNLTARASSLYTEVQQETMLQSSLPGHLAEEGLNYTGMDLEDQLPGPGGGVDYLNYLALPCECEASLCQNKMLFINEPSSMRLPWESNPHFYPNILTYVATLLLGITGNIAAEISEYVLASIYIKCRLFVYQKTRTNTNMFLCSLSVADLIMLIFGVPIEILGMFAIMLDFGSPSCTIQSYIHMLSFSASVLNLTAVSLERFIVIVFPMRSRSVCTMKNCRRSVIMVWLIAMAMATPVVNMVEEEVIVYHNKGCTEHVITYYCKSHHTVGFVSYEVLALFVIPAVLMICCYTAVIRELWKSTKTISALTNPVRCGPYNSSGGSESYRLNVRHPTICNPRRLLNSPATVIGIQSHSNCDQGSPLPSISDPFSDQEDLAEKHRFDEVQESGFSIGRPILSFDCDMPQSSSGTFESTNVYGPEKSRVVSGTTLPVHLDYDTMSDVTEHTSRGTRASAVSFPRMNSLSCSRTNTFKSHKGSRRGKSMSGIIFSSEEDFQIIEDAKNTVNPRSNVSTLHNLRSPVGFRASMRNRNSLGATSNNGGLNCKAMSYDDSGVNTREVTGASHRGVFGHRKSKSSSAAVGLHGREEWKLPPMAKREDVKKTRKQVIKMLVVVVVLFIICWGPTLVVKICKALEVQAFNQVFLAFTYLADLLPFIHCCINPIIYCFMSNNFRKSMWRMIAKRQSCCSELARTQAGLPPLRSGCCKCVRYGDGCCSGNSSNSGAGCSKMCCDKQTNLPPAPPVSKDQTSVTADKLLHASEAEVDQTIVSEWTVAAPASVQPPNKYSCGTACFYVCWCTKSLPHLPGIAAPETHKGISRQNTARFSSSTFYHEAPTAILNCTELENISNI</sequence>
<dbReference type="PROSITE" id="PS50262">
    <property type="entry name" value="G_PROTEIN_RECEP_F1_2"/>
    <property type="match status" value="1"/>
</dbReference>
<dbReference type="PROSITE" id="PS00237">
    <property type="entry name" value="G_PROTEIN_RECEP_F1_1"/>
    <property type="match status" value="1"/>
</dbReference>
<evidence type="ECO:0000256" key="2">
    <source>
        <dbReference type="ARBA" id="ARBA00010663"/>
    </source>
</evidence>
<gene>
    <name evidence="13" type="primary">LOC108682882</name>
</gene>
<keyword evidence="7 9" id="KW-0675">Receptor</keyword>
<name>A0A979FXR3_HYAAZ</name>
<feature type="transmembrane region" description="Helical" evidence="10">
    <location>
        <begin position="240"/>
        <end position="258"/>
    </location>
</feature>
<evidence type="ECO:0000259" key="11">
    <source>
        <dbReference type="PROSITE" id="PS50262"/>
    </source>
</evidence>
<feature type="domain" description="G-protein coupled receptors family 1 profile" evidence="11">
    <location>
        <begin position="136"/>
        <end position="679"/>
    </location>
</feature>
<feature type="transmembrane region" description="Helical" evidence="10">
    <location>
        <begin position="292"/>
        <end position="311"/>
    </location>
</feature>
<dbReference type="CDD" id="cd00637">
    <property type="entry name" value="7tm_classA_rhodopsin-like"/>
    <property type="match status" value="1"/>
</dbReference>
<dbReference type="PRINTS" id="PR00237">
    <property type="entry name" value="GPCRRHODOPSN"/>
</dbReference>
<dbReference type="OrthoDB" id="2132067at2759"/>
<dbReference type="Proteomes" id="UP000694843">
    <property type="component" value="Unplaced"/>
</dbReference>
<evidence type="ECO:0000256" key="10">
    <source>
        <dbReference type="SAM" id="Phobius"/>
    </source>
</evidence>
<dbReference type="InterPro" id="IPR017452">
    <property type="entry name" value="GPCR_Rhodpsn_7TM"/>
</dbReference>
<evidence type="ECO:0000256" key="4">
    <source>
        <dbReference type="ARBA" id="ARBA00022989"/>
    </source>
</evidence>
<reference evidence="13" key="1">
    <citation type="submission" date="2025-08" db="UniProtKB">
        <authorList>
            <consortium name="RefSeq"/>
        </authorList>
    </citation>
    <scope>IDENTIFICATION</scope>
    <source>
        <tissue evidence="13">Whole organism</tissue>
    </source>
</reference>
<dbReference type="PANTHER" id="PTHR24243">
    <property type="entry name" value="G-PROTEIN COUPLED RECEPTOR"/>
    <property type="match status" value="1"/>
</dbReference>
<keyword evidence="3 9" id="KW-0812">Transmembrane</keyword>
<dbReference type="OMA" id="VIRELWT"/>
<dbReference type="RefSeq" id="XP_047741065.1">
    <property type="nucleotide sequence ID" value="XM_047885109.1"/>
</dbReference>
<comment type="subcellular location">
    <subcellularLocation>
        <location evidence="1">Membrane</location>
        <topology evidence="1">Multi-pass membrane protein</topology>
    </subcellularLocation>
</comment>
<evidence type="ECO:0000313" key="12">
    <source>
        <dbReference type="Proteomes" id="UP000694843"/>
    </source>
</evidence>
<evidence type="ECO:0000256" key="3">
    <source>
        <dbReference type="ARBA" id="ARBA00022692"/>
    </source>
</evidence>
<feature type="transmembrane region" description="Helical" evidence="10">
    <location>
        <begin position="659"/>
        <end position="682"/>
    </location>
</feature>
<dbReference type="GO" id="GO:0005886">
    <property type="term" value="C:plasma membrane"/>
    <property type="evidence" value="ECO:0007669"/>
    <property type="project" value="TreeGrafter"/>
</dbReference>